<keyword evidence="4" id="KW-1185">Reference proteome</keyword>
<reference evidence="3 4" key="1">
    <citation type="submission" date="2018-03" db="EMBL/GenBank/DDBJ databases">
        <title>Genomic Encyclopedia of Archaeal and Bacterial Type Strains, Phase II (KMG-II): from individual species to whole genera.</title>
        <authorList>
            <person name="Goeker M."/>
        </authorList>
    </citation>
    <scope>NUCLEOTIDE SEQUENCE [LARGE SCALE GENOMIC DNA]</scope>
    <source>
        <strain evidence="3 4">DSM 45211</strain>
    </source>
</reference>
<name>A0A2P8DFV2_9ACTN</name>
<keyword evidence="1" id="KW-0560">Oxidoreductase</keyword>
<dbReference type="InterPro" id="IPR036661">
    <property type="entry name" value="Luciferase-like_sf"/>
</dbReference>
<dbReference type="EMBL" id="PYGE01000027">
    <property type="protein sequence ID" value="PSK96092.1"/>
    <property type="molecule type" value="Genomic_DNA"/>
</dbReference>
<dbReference type="GO" id="GO:0016705">
    <property type="term" value="F:oxidoreductase activity, acting on paired donors, with incorporation or reduction of molecular oxygen"/>
    <property type="evidence" value="ECO:0007669"/>
    <property type="project" value="InterPro"/>
</dbReference>
<proteinExistence type="predicted"/>
<sequence>MTGVKLAWLCSHESYQPETLLEHAVLAERSGFDVVTGADHFHPWVDDHAAASFVWSWFGAVAQATSRVELATSVTAPLFRYHPALIAQAAATIDRLSGGRFRLGVGTGEAINEAPLGYEFPGYTERIARMDEAMTIMHGLLAGEKIDVDGTYYQARTAKLYSAPAGTVPVWMAAGGPKSATFAGQHAEGLITSVKDPAETVERVIQPYRDAAAERGAATTVMATRWVVLAGSDDEAWEALASMRGLRAPGRLEVADPMVLRQRADEMDRQEILGKYTIVRDLEQLAEAYRPLVHDVGADYVAIQVASADPAKTIERIGAEVLPALRDWSA</sequence>
<dbReference type="Proteomes" id="UP000243528">
    <property type="component" value="Unassembled WGS sequence"/>
</dbReference>
<evidence type="ECO:0000313" key="4">
    <source>
        <dbReference type="Proteomes" id="UP000243528"/>
    </source>
</evidence>
<dbReference type="InterPro" id="IPR050564">
    <property type="entry name" value="F420-G6PD/mer"/>
</dbReference>
<dbReference type="InterPro" id="IPR011251">
    <property type="entry name" value="Luciferase-like_dom"/>
</dbReference>
<organism evidence="3 4">
    <name type="scientific">Haloactinopolyspora alba</name>
    <dbReference type="NCBI Taxonomy" id="648780"/>
    <lineage>
        <taxon>Bacteria</taxon>
        <taxon>Bacillati</taxon>
        <taxon>Actinomycetota</taxon>
        <taxon>Actinomycetes</taxon>
        <taxon>Jiangellales</taxon>
        <taxon>Jiangellaceae</taxon>
        <taxon>Haloactinopolyspora</taxon>
    </lineage>
</organism>
<evidence type="ECO:0000259" key="2">
    <source>
        <dbReference type="Pfam" id="PF00296"/>
    </source>
</evidence>
<evidence type="ECO:0000256" key="1">
    <source>
        <dbReference type="ARBA" id="ARBA00023002"/>
    </source>
</evidence>
<dbReference type="SUPFAM" id="SSF51679">
    <property type="entry name" value="Bacterial luciferase-like"/>
    <property type="match status" value="1"/>
</dbReference>
<protein>
    <submittedName>
        <fullName evidence="3">Coenzyme F420-dependent glucose-6-phosphate dehydrogenase</fullName>
    </submittedName>
</protein>
<dbReference type="PANTHER" id="PTHR43244:SF1">
    <property type="entry name" value="5,10-METHYLENETETRAHYDROMETHANOPTERIN REDUCTASE"/>
    <property type="match status" value="1"/>
</dbReference>
<dbReference type="PANTHER" id="PTHR43244">
    <property type="match status" value="1"/>
</dbReference>
<dbReference type="Gene3D" id="3.20.20.30">
    <property type="entry name" value="Luciferase-like domain"/>
    <property type="match status" value="1"/>
</dbReference>
<evidence type="ECO:0000313" key="3">
    <source>
        <dbReference type="EMBL" id="PSK96092.1"/>
    </source>
</evidence>
<comment type="caution">
    <text evidence="3">The sequence shown here is derived from an EMBL/GenBank/DDBJ whole genome shotgun (WGS) entry which is preliminary data.</text>
</comment>
<feature type="domain" description="Luciferase-like" evidence="2">
    <location>
        <begin position="16"/>
        <end position="316"/>
    </location>
</feature>
<dbReference type="Pfam" id="PF00296">
    <property type="entry name" value="Bac_luciferase"/>
    <property type="match status" value="1"/>
</dbReference>
<accession>A0A2P8DFV2</accession>
<dbReference type="NCBIfam" id="TIGR03557">
    <property type="entry name" value="F420_G6P_family"/>
    <property type="match status" value="1"/>
</dbReference>
<gene>
    <name evidence="3" type="ORF">CLV30_12733</name>
</gene>
<dbReference type="InterPro" id="IPR019945">
    <property type="entry name" value="F420_G6P_DH-rel"/>
</dbReference>
<dbReference type="AlphaFoldDB" id="A0A2P8DFV2"/>